<dbReference type="EMBL" id="JAADYS010001036">
    <property type="protein sequence ID" value="KAF4465431.1"/>
    <property type="molecule type" value="Genomic_DNA"/>
</dbReference>
<dbReference type="InterPro" id="IPR002110">
    <property type="entry name" value="Ankyrin_rpt"/>
</dbReference>
<dbReference type="Gene3D" id="1.25.40.20">
    <property type="entry name" value="Ankyrin repeat-containing domain"/>
    <property type="match status" value="3"/>
</dbReference>
<feature type="repeat" description="ANK" evidence="3">
    <location>
        <begin position="1131"/>
        <end position="1163"/>
    </location>
</feature>
<feature type="repeat" description="ANK" evidence="3">
    <location>
        <begin position="1477"/>
        <end position="1509"/>
    </location>
</feature>
<dbReference type="SUPFAM" id="SSF48403">
    <property type="entry name" value="Ankyrin repeat"/>
    <property type="match status" value="2"/>
</dbReference>
<dbReference type="PRINTS" id="PR01415">
    <property type="entry name" value="ANKYRIN"/>
</dbReference>
<protein>
    <submittedName>
        <fullName evidence="5">Ankyrin repeat</fullName>
    </submittedName>
</protein>
<dbReference type="OrthoDB" id="341259at2759"/>
<evidence type="ECO:0000256" key="4">
    <source>
        <dbReference type="SAM" id="MobiDB-lite"/>
    </source>
</evidence>
<feature type="compositionally biased region" description="Polar residues" evidence="4">
    <location>
        <begin position="22"/>
        <end position="32"/>
    </location>
</feature>
<keyword evidence="6" id="KW-1185">Reference proteome</keyword>
<proteinExistence type="predicted"/>
<dbReference type="PANTHER" id="PTHR24123">
    <property type="entry name" value="ANKYRIN REPEAT-CONTAINING"/>
    <property type="match status" value="1"/>
</dbReference>
<evidence type="ECO:0000256" key="1">
    <source>
        <dbReference type="ARBA" id="ARBA00022737"/>
    </source>
</evidence>
<reference evidence="5 6" key="1">
    <citation type="submission" date="2020-01" db="EMBL/GenBank/DDBJ databases">
        <title>Identification and distribution of gene clusters putatively required for synthesis of sphingolipid metabolism inhibitors in phylogenetically diverse species of the filamentous fungus Fusarium.</title>
        <authorList>
            <person name="Kim H.-S."/>
            <person name="Busman M."/>
            <person name="Brown D.W."/>
            <person name="Divon H."/>
            <person name="Uhlig S."/>
            <person name="Proctor R.H."/>
        </authorList>
    </citation>
    <scope>NUCLEOTIDE SEQUENCE [LARGE SCALE GENOMIC DNA]</scope>
    <source>
        <strain evidence="5 6">NRRL 20459</strain>
    </source>
</reference>
<dbReference type="PROSITE" id="PS50297">
    <property type="entry name" value="ANK_REP_REGION"/>
    <property type="match status" value="4"/>
</dbReference>
<evidence type="ECO:0000313" key="6">
    <source>
        <dbReference type="Proteomes" id="UP000554235"/>
    </source>
</evidence>
<accession>A0A8H4LAT0</accession>
<feature type="repeat" description="ANK" evidence="3">
    <location>
        <begin position="1301"/>
        <end position="1333"/>
    </location>
</feature>
<evidence type="ECO:0000313" key="5">
    <source>
        <dbReference type="EMBL" id="KAF4465431.1"/>
    </source>
</evidence>
<feature type="repeat" description="ANK" evidence="3">
    <location>
        <begin position="1164"/>
        <end position="1196"/>
    </location>
</feature>
<feature type="region of interest" description="Disordered" evidence="4">
    <location>
        <begin position="1"/>
        <end position="82"/>
    </location>
</feature>
<organism evidence="5 6">
    <name type="scientific">Fusarium albosuccineum</name>
    <dbReference type="NCBI Taxonomy" id="1237068"/>
    <lineage>
        <taxon>Eukaryota</taxon>
        <taxon>Fungi</taxon>
        <taxon>Dikarya</taxon>
        <taxon>Ascomycota</taxon>
        <taxon>Pezizomycotina</taxon>
        <taxon>Sordariomycetes</taxon>
        <taxon>Hypocreomycetidae</taxon>
        <taxon>Hypocreales</taxon>
        <taxon>Nectriaceae</taxon>
        <taxon>Fusarium</taxon>
        <taxon>Fusarium decemcellulare species complex</taxon>
    </lineage>
</organism>
<evidence type="ECO:0000256" key="2">
    <source>
        <dbReference type="ARBA" id="ARBA00023043"/>
    </source>
</evidence>
<dbReference type="PANTHER" id="PTHR24123:SF33">
    <property type="entry name" value="PROTEIN HOS4"/>
    <property type="match status" value="1"/>
</dbReference>
<evidence type="ECO:0000256" key="3">
    <source>
        <dbReference type="PROSITE-ProRule" id="PRU00023"/>
    </source>
</evidence>
<dbReference type="SMART" id="SM00248">
    <property type="entry name" value="ANK"/>
    <property type="match status" value="19"/>
</dbReference>
<dbReference type="PROSITE" id="PS50088">
    <property type="entry name" value="ANK_REPEAT"/>
    <property type="match status" value="8"/>
</dbReference>
<dbReference type="InterPro" id="IPR051165">
    <property type="entry name" value="Multifunctional_ANK_Repeat"/>
</dbReference>
<dbReference type="Pfam" id="PF13606">
    <property type="entry name" value="Ank_3"/>
    <property type="match status" value="1"/>
</dbReference>
<feature type="repeat" description="ANK" evidence="3">
    <location>
        <begin position="1338"/>
        <end position="1370"/>
    </location>
</feature>
<feature type="compositionally biased region" description="Low complexity" evidence="4">
    <location>
        <begin position="1"/>
        <end position="12"/>
    </location>
</feature>
<comment type="caution">
    <text evidence="5">The sequence shown here is derived from an EMBL/GenBank/DDBJ whole genome shotgun (WGS) entry which is preliminary data.</text>
</comment>
<dbReference type="Proteomes" id="UP000554235">
    <property type="component" value="Unassembled WGS sequence"/>
</dbReference>
<feature type="repeat" description="ANK" evidence="3">
    <location>
        <begin position="1551"/>
        <end position="1583"/>
    </location>
</feature>
<name>A0A8H4LAT0_9HYPO</name>
<dbReference type="InterPro" id="IPR036770">
    <property type="entry name" value="Ankyrin_rpt-contain_sf"/>
</dbReference>
<feature type="repeat" description="ANK" evidence="3">
    <location>
        <begin position="1736"/>
        <end position="1771"/>
    </location>
</feature>
<gene>
    <name evidence="5" type="ORF">FALBO_7728</name>
</gene>
<keyword evidence="2 3" id="KW-0040">ANK repeat</keyword>
<feature type="repeat" description="ANK" evidence="3">
    <location>
        <begin position="1701"/>
        <end position="1735"/>
    </location>
</feature>
<keyword evidence="1" id="KW-0677">Repeat</keyword>
<sequence>MSSPIQSPLPLSSHHKKFSSLYYPSTNSTSRSPRIPKEPSSRHIKSQSLSDPVIHMRDSHTTAMRDQPDTDEGDASTIPVPYQPIPRRSNFTTWAYPLSQSLLRDPAVIPGAFKMMGGRWRRPSTQSARIVSPAFGTTQLVLRRKILYAGKGIGWNAIDILRVGYGCKAFRPDEEVARPVTLLVSVEPDSTEWSILYQLGKLDAIIQTLPAANLAGPCCLAYGLNLGSAVDERLGLVLGSQVLARVARRDPPRRSAHDIGGTIVKQVLIEAAKPTLVEDYDDTAAWESAKEAHRRIATLSTAIIFLGCPHKCESIDVLQDELRNLISLPGPDVRNGIIAKVKNLSHQVDKINTQFLDSRLFSRLVSINVFYLQQSREHPLLALDTTTSGYQNENCHQETWTSTEHGIHLPSIEFPSKSAFPFSRYTPTMHNTFELDSRYRQDAIDHLGLVRGDEGVSQNVSWVAKFADRFKSNYYPLKINHDLIHSQTVLLYLAPPTRTTKLHMDLGATQTRRLPFVNWVISQPVFKRFQNGLGPQVLHIQDAEGDSGRTAMHSQHLYAQYEGDCMVRAANEDRPTEVTAFYFEFQNSDSRYNNIRSMIIAFINEMTWRYGQKPENVQTIRRVFESMEYYRSWSLPHLFRLFMEVRQCAVVRDFILFLGCFDNCLEEERRWFLSQVLEEQSHSELRYRLVITTSGPDSFLKSSIPDTQVLPLWNCPVSLKGYAVDEEGVCADGLRWALQDVFVERPTLRALEGDLMELIRGCQQTPHLGWRILDWLKRSGRGASIADISATIEKLHPVTSENVLRVFLGNLSLERRKWALLVYHWVKYAMEPLTMEALSHALATSAVSHSPSLLDLDYEQLVLDLQRVFSGIIVVDGCDVKFSHESFYHTATPSLDGCDEQPAAVHGLISETCLKFLAQDEMQQRYYKLSVENYGGDTLKTPLVLPRDDLLEYAVRFWAEHYRLAGTHRPHCLALHLFRTDEARNKWAEGHYLLSNPFTRIQRSYVSPLPYMAALGLEDLVSEQLENEKCLQKDIWLAIVEAARNGHKSILRDLLARVYCVRESELRDAVSWAASSGNEGILDELLEEVASIPRFSLPKSMLSTAAALGRKSLVLAIVRAGHDLGEMNDELGERAIHTAILWGQRAIVRLLLDFRVDPSARDRDGRTPLLLAVRMGNPEIVQMLLNKGASVHDNASNGVSLVNTSISCGAHKILRHLLSVGADFRTRQFNANSDELRYPIIHAAAMARPECLRVLLGSGADPFTESKEGSVLYLACREAQLIDICRLLLDKGADPNQFYPNKEMLLYRALRSNSKELVGLLIDRGARLDVLDTYEDAVVKTPLSFATATCSVDMLEFLLDKGASVNYTPNGVESALFTSGYRQNQIEKAELLLRRGADVNWKSGDGWTALQGAYDMPAFVSLLLKYGADINAMGDCGTVTMMAARMNFKDTLQTLISHNPPPDLNLKQTYDPEDENYGNTALDLAVKYNNYECATLLVEAGTRLEAEMKDAGLILESVDEDEDEGLLELMQISLIQLLIDAGASIDRPNTFGLTPLAVAVEHGNVAVARLLISKGARANIYSPNFGSLLHLACHNRDMEQQKILQLMRLLLETKVGPNAPGPNPSRDDLLFTMLNNISNFRTRRTLARFLIEKARVKVNVQYGSWAYPITVAAQEPDPRLLTYLMRYLIRHGADVNVADFQGRRAVHYVALIGNSSLTLLRLLARAGADLQAPDNYGRTPLHFAAGYGNWPALEGLLRTLSTGYDVNVKDADGWTPLMWACKFGPSNSLVVHELVNSYGADVQPRGYDGQWSAFKLACVTGMGAETKAILNTLQEEKEAMGSDEAERVWEPAFQATPSGAPQGVWCDGCILVRSCAFGILFLLHDR</sequence>
<dbReference type="Pfam" id="PF12796">
    <property type="entry name" value="Ank_2"/>
    <property type="match status" value="5"/>
</dbReference>